<gene>
    <name evidence="3" type="ORF">BSL78_01267</name>
</gene>
<evidence type="ECO:0000313" key="4">
    <source>
        <dbReference type="Proteomes" id="UP000230750"/>
    </source>
</evidence>
<evidence type="ECO:0000313" key="3">
    <source>
        <dbReference type="EMBL" id="PIK61812.1"/>
    </source>
</evidence>
<evidence type="ECO:0000256" key="1">
    <source>
        <dbReference type="SAM" id="MobiDB-lite"/>
    </source>
</evidence>
<reference evidence="3 4" key="1">
    <citation type="journal article" date="2017" name="PLoS Biol.">
        <title>The sea cucumber genome provides insights into morphological evolution and visceral regeneration.</title>
        <authorList>
            <person name="Zhang X."/>
            <person name="Sun L."/>
            <person name="Yuan J."/>
            <person name="Sun Y."/>
            <person name="Gao Y."/>
            <person name="Zhang L."/>
            <person name="Li S."/>
            <person name="Dai H."/>
            <person name="Hamel J.F."/>
            <person name="Liu C."/>
            <person name="Yu Y."/>
            <person name="Liu S."/>
            <person name="Lin W."/>
            <person name="Guo K."/>
            <person name="Jin S."/>
            <person name="Xu P."/>
            <person name="Storey K.B."/>
            <person name="Huan P."/>
            <person name="Zhang T."/>
            <person name="Zhou Y."/>
            <person name="Zhang J."/>
            <person name="Lin C."/>
            <person name="Li X."/>
            <person name="Xing L."/>
            <person name="Huo D."/>
            <person name="Sun M."/>
            <person name="Wang L."/>
            <person name="Mercier A."/>
            <person name="Li F."/>
            <person name="Yang H."/>
            <person name="Xiang J."/>
        </authorList>
    </citation>
    <scope>NUCLEOTIDE SEQUENCE [LARGE SCALE GENOMIC DNA]</scope>
    <source>
        <strain evidence="3">Shaxun</strain>
        <tissue evidence="3">Muscle</tissue>
    </source>
</reference>
<dbReference type="Pfam" id="PF05686">
    <property type="entry name" value="Glyco_transf_90"/>
    <property type="match status" value="1"/>
</dbReference>
<organism evidence="3 4">
    <name type="scientific">Stichopus japonicus</name>
    <name type="common">Sea cucumber</name>
    <dbReference type="NCBI Taxonomy" id="307972"/>
    <lineage>
        <taxon>Eukaryota</taxon>
        <taxon>Metazoa</taxon>
        <taxon>Echinodermata</taxon>
        <taxon>Eleutherozoa</taxon>
        <taxon>Echinozoa</taxon>
        <taxon>Holothuroidea</taxon>
        <taxon>Aspidochirotacea</taxon>
        <taxon>Aspidochirotida</taxon>
        <taxon>Stichopodidae</taxon>
        <taxon>Apostichopus</taxon>
    </lineage>
</organism>
<dbReference type="InterPro" id="IPR051091">
    <property type="entry name" value="O-Glucosyltr/Glycosyltrsf_90"/>
</dbReference>
<dbReference type="Proteomes" id="UP000230750">
    <property type="component" value="Unassembled WGS sequence"/>
</dbReference>
<proteinExistence type="predicted"/>
<dbReference type="GO" id="GO:0046527">
    <property type="term" value="F:glucosyltransferase activity"/>
    <property type="evidence" value="ECO:0007669"/>
    <property type="project" value="TreeGrafter"/>
</dbReference>
<dbReference type="InterPro" id="IPR006598">
    <property type="entry name" value="CAP10"/>
</dbReference>
<dbReference type="GO" id="GO:0012505">
    <property type="term" value="C:endomembrane system"/>
    <property type="evidence" value="ECO:0007669"/>
    <property type="project" value="TreeGrafter"/>
</dbReference>
<feature type="compositionally biased region" description="Polar residues" evidence="1">
    <location>
        <begin position="188"/>
        <end position="222"/>
    </location>
</feature>
<dbReference type="STRING" id="307972.A0A2G8LNN0"/>
<dbReference type="SMART" id="SM00672">
    <property type="entry name" value="CAP10"/>
    <property type="match status" value="1"/>
</dbReference>
<accession>A0A2G8LNN0</accession>
<dbReference type="EMBL" id="MRZV01000024">
    <property type="protein sequence ID" value="PIK61812.1"/>
    <property type="molecule type" value="Genomic_DNA"/>
</dbReference>
<keyword evidence="4" id="KW-1185">Reference proteome</keyword>
<dbReference type="AlphaFoldDB" id="A0A2G8LNN0"/>
<name>A0A2G8LNN0_STIJA</name>
<comment type="caution">
    <text evidence="3">The sequence shown here is derived from an EMBL/GenBank/DDBJ whole genome shotgun (WGS) entry which is preliminary data.</text>
</comment>
<dbReference type="OrthoDB" id="541052at2759"/>
<dbReference type="PANTHER" id="PTHR12203:SF122">
    <property type="entry name" value="GLYCOSYL TRANSFERASE CAP10 DOMAIN-CONTAINING PROTEIN"/>
    <property type="match status" value="1"/>
</dbReference>
<feature type="region of interest" description="Disordered" evidence="1">
    <location>
        <begin position="184"/>
        <end position="222"/>
    </location>
</feature>
<feature type="non-terminal residue" evidence="3">
    <location>
        <position position="1"/>
    </location>
</feature>
<sequence>PEWEEKTSQGFWRGRDSRRERLELVKLSRRNPELIDAALTNFFFFKQNDELYGPKVKHVSFFDFFKYKYQVNIDGTVAAYRLPYLLAGDSLVFKHNSTYYEHFYKQLRPWEHYIPFEQDLSDLEEKLRWAMDNDEKAKQIAENGSEFARSNLLSNRIFCYYYQVLTEYASRQTRSPRVYDDMEEVTQPDGSDNCLCSNSQQLVGPSTTPVGDPSYFQSTRDE</sequence>
<dbReference type="PANTHER" id="PTHR12203">
    <property type="entry name" value="KDEL LYS-ASP-GLU-LEU CONTAINING - RELATED"/>
    <property type="match status" value="1"/>
</dbReference>
<feature type="domain" description="Glycosyl transferase CAP10" evidence="2">
    <location>
        <begin position="1"/>
        <end position="175"/>
    </location>
</feature>
<evidence type="ECO:0000259" key="2">
    <source>
        <dbReference type="SMART" id="SM00672"/>
    </source>
</evidence>
<protein>
    <submittedName>
        <fullName evidence="3">Putative KDEL motif-containing protein 1 isoform X1</fullName>
    </submittedName>
</protein>